<evidence type="ECO:0000313" key="2">
    <source>
        <dbReference type="EMBL" id="KKC31149.1"/>
    </source>
</evidence>
<proteinExistence type="predicted"/>
<dbReference type="EMBL" id="LAPV01000222">
    <property type="protein sequence ID" value="KKC31149.1"/>
    <property type="molecule type" value="Genomic_DNA"/>
</dbReference>
<sequence>FQILAFIQFLITLYTYPLWVELLVIPFVTLLTGMIAVGDRDPKTKQAISVLTNILALFSLGFFGLALVMTLVDFWNYATIQTWRDFYTPILLTLVFLPFIFVLYVLMSYESAFVSLSFNIKDKKLRRSAQWRAILAFGPNIDLMRRWQRHVAVHRPQSKGDIKAGIREIKEARHRERTKPPVATTLGWSPNIAKDFLGDLGLATRDYNGCQS</sequence>
<name>A0ABR5DSZ7_9HYPH</name>
<accession>A0ABR5DSZ7</accession>
<dbReference type="Proteomes" id="UP000033519">
    <property type="component" value="Unassembled WGS sequence"/>
</dbReference>
<feature type="transmembrane region" description="Helical" evidence="1">
    <location>
        <begin position="86"/>
        <end position="107"/>
    </location>
</feature>
<dbReference type="RefSeq" id="WP_046172967.1">
    <property type="nucleotide sequence ID" value="NZ_LAPV01000222.1"/>
</dbReference>
<keyword evidence="3" id="KW-1185">Reference proteome</keyword>
<evidence type="ECO:0000256" key="1">
    <source>
        <dbReference type="SAM" id="Phobius"/>
    </source>
</evidence>
<reference evidence="2 3" key="1">
    <citation type="submission" date="2015-03" db="EMBL/GenBank/DDBJ databases">
        <authorList>
            <person name="Lepp D."/>
            <person name="Hassan Y.I."/>
            <person name="Li X.-Z."/>
            <person name="Zhou T."/>
        </authorList>
    </citation>
    <scope>NUCLEOTIDE SEQUENCE [LARGE SCALE GENOMIC DNA]</scope>
    <source>
        <strain evidence="2 3">Cr7-05</strain>
    </source>
</reference>
<feature type="transmembrane region" description="Helical" evidence="1">
    <location>
        <begin position="50"/>
        <end position="74"/>
    </location>
</feature>
<feature type="non-terminal residue" evidence="2">
    <location>
        <position position="212"/>
    </location>
</feature>
<gene>
    <name evidence="2" type="ORF">WH91_21065</name>
</gene>
<feature type="non-terminal residue" evidence="2">
    <location>
        <position position="1"/>
    </location>
</feature>
<organism evidence="2 3">
    <name type="scientific">Devosia psychrophila</name>
    <dbReference type="NCBI Taxonomy" id="728005"/>
    <lineage>
        <taxon>Bacteria</taxon>
        <taxon>Pseudomonadati</taxon>
        <taxon>Pseudomonadota</taxon>
        <taxon>Alphaproteobacteria</taxon>
        <taxon>Hyphomicrobiales</taxon>
        <taxon>Devosiaceae</taxon>
        <taxon>Devosia</taxon>
    </lineage>
</organism>
<keyword evidence="1" id="KW-1133">Transmembrane helix</keyword>
<protein>
    <submittedName>
        <fullName evidence="2">Uncharacterized protein</fullName>
    </submittedName>
</protein>
<feature type="transmembrane region" description="Helical" evidence="1">
    <location>
        <begin position="18"/>
        <end position="38"/>
    </location>
</feature>
<comment type="caution">
    <text evidence="2">The sequence shown here is derived from an EMBL/GenBank/DDBJ whole genome shotgun (WGS) entry which is preliminary data.</text>
</comment>
<keyword evidence="1" id="KW-0812">Transmembrane</keyword>
<evidence type="ECO:0000313" key="3">
    <source>
        <dbReference type="Proteomes" id="UP000033519"/>
    </source>
</evidence>
<keyword evidence="1" id="KW-0472">Membrane</keyword>